<comment type="caution">
    <text evidence="1">The sequence shown here is derived from an EMBL/GenBank/DDBJ whole genome shotgun (WGS) entry which is preliminary data.</text>
</comment>
<accession>A0A5B6WPT9</accession>
<keyword evidence="2" id="KW-1185">Reference proteome</keyword>
<dbReference type="PANTHER" id="PTHR45835:SF99">
    <property type="entry name" value="CHROMO DOMAIN-CONTAINING PROTEIN-RELATED"/>
    <property type="match status" value="1"/>
</dbReference>
<evidence type="ECO:0000313" key="1">
    <source>
        <dbReference type="EMBL" id="KAA3483224.1"/>
    </source>
</evidence>
<evidence type="ECO:0000313" key="2">
    <source>
        <dbReference type="Proteomes" id="UP000325315"/>
    </source>
</evidence>
<name>A0A5B6WPT9_9ROSI</name>
<dbReference type="OrthoDB" id="1938712at2759"/>
<gene>
    <name evidence="1" type="ORF">EPI10_005415</name>
</gene>
<sequence>MHNDLKPLYWWPSMKREITKNMVKVEHQVSSGLLQPIFFLSENGSERLWILYHACLWVIVDRLTKLAHFIPVRTDYSLEKLYDVSSLDRWTIGASDLDTQRFVTLLCDLI</sequence>
<protein>
    <submittedName>
        <fullName evidence="1">Integrase</fullName>
    </submittedName>
</protein>
<reference evidence="2" key="1">
    <citation type="journal article" date="2019" name="Plant Biotechnol. J.">
        <title>Genome sequencing of the Australian wild diploid species Gossypium australe highlights disease resistance and delayed gland morphogenesis.</title>
        <authorList>
            <person name="Cai Y."/>
            <person name="Cai X."/>
            <person name="Wang Q."/>
            <person name="Wang P."/>
            <person name="Zhang Y."/>
            <person name="Cai C."/>
            <person name="Xu Y."/>
            <person name="Wang K."/>
            <person name="Zhou Z."/>
            <person name="Wang C."/>
            <person name="Geng S."/>
            <person name="Li B."/>
            <person name="Dong Q."/>
            <person name="Hou Y."/>
            <person name="Wang H."/>
            <person name="Ai P."/>
            <person name="Liu Z."/>
            <person name="Yi F."/>
            <person name="Sun M."/>
            <person name="An G."/>
            <person name="Cheng J."/>
            <person name="Zhang Y."/>
            <person name="Shi Q."/>
            <person name="Xie Y."/>
            <person name="Shi X."/>
            <person name="Chang Y."/>
            <person name="Huang F."/>
            <person name="Chen Y."/>
            <person name="Hong S."/>
            <person name="Mi L."/>
            <person name="Sun Q."/>
            <person name="Zhang L."/>
            <person name="Zhou B."/>
            <person name="Peng R."/>
            <person name="Zhang X."/>
            <person name="Liu F."/>
        </authorList>
    </citation>
    <scope>NUCLEOTIDE SEQUENCE [LARGE SCALE GENOMIC DNA]</scope>
    <source>
        <strain evidence="2">cv. PA1801</strain>
    </source>
</reference>
<organism evidence="1 2">
    <name type="scientific">Gossypium australe</name>
    <dbReference type="NCBI Taxonomy" id="47621"/>
    <lineage>
        <taxon>Eukaryota</taxon>
        <taxon>Viridiplantae</taxon>
        <taxon>Streptophyta</taxon>
        <taxon>Embryophyta</taxon>
        <taxon>Tracheophyta</taxon>
        <taxon>Spermatophyta</taxon>
        <taxon>Magnoliopsida</taxon>
        <taxon>eudicotyledons</taxon>
        <taxon>Gunneridae</taxon>
        <taxon>Pentapetalae</taxon>
        <taxon>rosids</taxon>
        <taxon>malvids</taxon>
        <taxon>Malvales</taxon>
        <taxon>Malvaceae</taxon>
        <taxon>Malvoideae</taxon>
        <taxon>Gossypium</taxon>
    </lineage>
</organism>
<proteinExistence type="predicted"/>
<dbReference type="AlphaFoldDB" id="A0A5B6WPT9"/>
<dbReference type="PANTHER" id="PTHR45835">
    <property type="entry name" value="YALI0A06105P"/>
    <property type="match status" value="1"/>
</dbReference>
<dbReference type="Proteomes" id="UP000325315">
    <property type="component" value="Unassembled WGS sequence"/>
</dbReference>
<dbReference type="EMBL" id="SMMG02000002">
    <property type="protein sequence ID" value="KAA3483224.1"/>
    <property type="molecule type" value="Genomic_DNA"/>
</dbReference>